<dbReference type="GO" id="GO:0003824">
    <property type="term" value="F:catalytic activity"/>
    <property type="evidence" value="ECO:0007669"/>
    <property type="project" value="InterPro"/>
</dbReference>
<dbReference type="PANTHER" id="PTHR45527:SF1">
    <property type="entry name" value="FATTY ACID SYNTHASE"/>
    <property type="match status" value="1"/>
</dbReference>
<evidence type="ECO:0000313" key="7">
    <source>
        <dbReference type="Proteomes" id="UP000032303"/>
    </source>
</evidence>
<dbReference type="OrthoDB" id="9757559at2"/>
<dbReference type="InterPro" id="IPR020845">
    <property type="entry name" value="AMP-binding_CS"/>
</dbReference>
<dbReference type="InterPro" id="IPR001242">
    <property type="entry name" value="Condensation_dom"/>
</dbReference>
<dbReference type="FunFam" id="3.30.300.30:FF:000010">
    <property type="entry name" value="Enterobactin synthetase component F"/>
    <property type="match status" value="2"/>
</dbReference>
<dbReference type="Gene3D" id="3.40.50.12780">
    <property type="entry name" value="N-terminal domain of ligase-like"/>
    <property type="match status" value="1"/>
</dbReference>
<dbReference type="FunFam" id="2.30.38.10:FF:000001">
    <property type="entry name" value="Non-ribosomal peptide synthetase PvdI"/>
    <property type="match status" value="1"/>
</dbReference>
<evidence type="ECO:0000256" key="1">
    <source>
        <dbReference type="ARBA" id="ARBA00001957"/>
    </source>
</evidence>
<dbReference type="Gene3D" id="1.10.1200.10">
    <property type="entry name" value="ACP-like"/>
    <property type="match status" value="2"/>
</dbReference>
<dbReference type="Gene3D" id="3.40.50.980">
    <property type="match status" value="2"/>
</dbReference>
<dbReference type="InterPro" id="IPR042099">
    <property type="entry name" value="ANL_N_sf"/>
</dbReference>
<dbReference type="Pfam" id="PF00668">
    <property type="entry name" value="Condensation"/>
    <property type="match status" value="2"/>
</dbReference>
<dbReference type="InterPro" id="IPR045851">
    <property type="entry name" value="AMP-bd_C_sf"/>
</dbReference>
<dbReference type="SUPFAM" id="SSF56801">
    <property type="entry name" value="Acetyl-CoA synthetase-like"/>
    <property type="match status" value="2"/>
</dbReference>
<accession>A0A0C5W544</accession>
<dbReference type="Gene3D" id="2.30.38.10">
    <property type="entry name" value="Luciferase, Domain 3"/>
    <property type="match status" value="1"/>
</dbReference>
<dbReference type="Gene3D" id="1.10.10.1830">
    <property type="entry name" value="Non-ribosomal peptide synthase, adenylation domain"/>
    <property type="match status" value="1"/>
</dbReference>
<protein>
    <submittedName>
        <fullName evidence="6">Putative amino acid adenylation domain protein</fullName>
    </submittedName>
</protein>
<dbReference type="PATRIC" id="fig|658445.3.peg.1733"/>
<dbReference type="NCBIfam" id="NF003417">
    <property type="entry name" value="PRK04813.1"/>
    <property type="match status" value="2"/>
</dbReference>
<dbReference type="GO" id="GO:0043041">
    <property type="term" value="P:amino acid activation for nonribosomal peptide biosynthetic process"/>
    <property type="evidence" value="ECO:0007669"/>
    <property type="project" value="TreeGrafter"/>
</dbReference>
<comment type="cofactor">
    <cofactor evidence="1">
        <name>pantetheine 4'-phosphate</name>
        <dbReference type="ChEBI" id="CHEBI:47942"/>
    </cofactor>
</comment>
<evidence type="ECO:0000313" key="6">
    <source>
        <dbReference type="EMBL" id="AJR06621.1"/>
    </source>
</evidence>
<dbReference type="Proteomes" id="UP000032303">
    <property type="component" value="Chromosome 1"/>
</dbReference>
<dbReference type="Gene3D" id="3.30.300.30">
    <property type="match status" value="2"/>
</dbReference>
<dbReference type="Pfam" id="PF00501">
    <property type="entry name" value="AMP-binding"/>
    <property type="match status" value="2"/>
</dbReference>
<dbReference type="SUPFAM" id="SSF47336">
    <property type="entry name" value="ACP-like"/>
    <property type="match status" value="2"/>
</dbReference>
<dbReference type="CDD" id="cd19531">
    <property type="entry name" value="LCL_NRPS-like"/>
    <property type="match status" value="2"/>
</dbReference>
<dbReference type="SUPFAM" id="SSF52777">
    <property type="entry name" value="CoA-dependent acyltransferases"/>
    <property type="match status" value="4"/>
</dbReference>
<dbReference type="InterPro" id="IPR020806">
    <property type="entry name" value="PKS_PP-bd"/>
</dbReference>
<dbReference type="CDD" id="cd05930">
    <property type="entry name" value="A_NRPS"/>
    <property type="match status" value="2"/>
</dbReference>
<dbReference type="PROSITE" id="PS00455">
    <property type="entry name" value="AMP_BINDING"/>
    <property type="match status" value="2"/>
</dbReference>
<dbReference type="KEGG" id="pgb:H744_1c1603"/>
<dbReference type="InterPro" id="IPR009081">
    <property type="entry name" value="PP-bd_ACP"/>
</dbReference>
<gene>
    <name evidence="6" type="ORF">H744_1c1603</name>
</gene>
<dbReference type="EMBL" id="CP005973">
    <property type="protein sequence ID" value="AJR06621.1"/>
    <property type="molecule type" value="Genomic_DNA"/>
</dbReference>
<keyword evidence="3" id="KW-0596">Phosphopantetheine</keyword>
<evidence type="ECO:0000256" key="2">
    <source>
        <dbReference type="ARBA" id="ARBA00006432"/>
    </source>
</evidence>
<name>A0A0C5W544_9GAMM</name>
<dbReference type="InterPro" id="IPR020459">
    <property type="entry name" value="AMP-binding"/>
</dbReference>
<comment type="similarity">
    <text evidence="2">Belongs to the ATP-dependent AMP-binding enzyme family.</text>
</comment>
<dbReference type="InterPro" id="IPR000873">
    <property type="entry name" value="AMP-dep_synth/lig_dom"/>
</dbReference>
<dbReference type="GO" id="GO:0031177">
    <property type="term" value="F:phosphopantetheine binding"/>
    <property type="evidence" value="ECO:0007669"/>
    <property type="project" value="InterPro"/>
</dbReference>
<dbReference type="NCBIfam" id="TIGR01733">
    <property type="entry name" value="AA-adenyl-dom"/>
    <property type="match status" value="2"/>
</dbReference>
<feature type="domain" description="Carrier" evidence="5">
    <location>
        <begin position="1037"/>
        <end position="1112"/>
    </location>
</feature>
<dbReference type="InterPro" id="IPR023213">
    <property type="entry name" value="CAT-like_dom_sf"/>
</dbReference>
<dbReference type="Pfam" id="PF13193">
    <property type="entry name" value="AMP-binding_C"/>
    <property type="match status" value="2"/>
</dbReference>
<dbReference type="InterPro" id="IPR036736">
    <property type="entry name" value="ACP-like_sf"/>
</dbReference>
<dbReference type="GO" id="GO:0044550">
    <property type="term" value="P:secondary metabolite biosynthetic process"/>
    <property type="evidence" value="ECO:0007669"/>
    <property type="project" value="TreeGrafter"/>
</dbReference>
<proteinExistence type="inferred from homology"/>
<reference evidence="6 7" key="1">
    <citation type="submission" date="2013-05" db="EMBL/GenBank/DDBJ databases">
        <title>Complete genome sequence of the lipase-producing bacterium Photobacterium gaetbulicola Gung47.</title>
        <authorList>
            <person name="Kim Y.-O."/>
        </authorList>
    </citation>
    <scope>NUCLEOTIDE SEQUENCE [LARGE SCALE GENOMIC DNA]</scope>
    <source>
        <strain evidence="6 7">Gung47</strain>
    </source>
</reference>
<organism evidence="6 7">
    <name type="scientific">Photobacterium gaetbulicola Gung47</name>
    <dbReference type="NCBI Taxonomy" id="658445"/>
    <lineage>
        <taxon>Bacteria</taxon>
        <taxon>Pseudomonadati</taxon>
        <taxon>Pseudomonadota</taxon>
        <taxon>Gammaproteobacteria</taxon>
        <taxon>Vibrionales</taxon>
        <taxon>Vibrionaceae</taxon>
        <taxon>Photobacterium</taxon>
    </lineage>
</organism>
<evidence type="ECO:0000256" key="4">
    <source>
        <dbReference type="ARBA" id="ARBA00022553"/>
    </source>
</evidence>
<dbReference type="PRINTS" id="PR00154">
    <property type="entry name" value="AMPBINDING"/>
</dbReference>
<dbReference type="InterPro" id="IPR006162">
    <property type="entry name" value="Ppantetheine_attach_site"/>
</dbReference>
<dbReference type="SMART" id="SM00823">
    <property type="entry name" value="PKS_PP"/>
    <property type="match status" value="1"/>
</dbReference>
<dbReference type="InterPro" id="IPR025110">
    <property type="entry name" value="AMP-bd_C"/>
</dbReference>
<evidence type="ECO:0000256" key="3">
    <source>
        <dbReference type="ARBA" id="ARBA00022450"/>
    </source>
</evidence>
<dbReference type="Gene3D" id="3.30.559.10">
    <property type="entry name" value="Chloramphenicol acetyltransferase-like domain"/>
    <property type="match status" value="2"/>
</dbReference>
<evidence type="ECO:0000259" key="5">
    <source>
        <dbReference type="PROSITE" id="PS50075"/>
    </source>
</evidence>
<dbReference type="PROSITE" id="PS00012">
    <property type="entry name" value="PHOSPHOPANTETHEINE"/>
    <property type="match status" value="1"/>
</dbReference>
<dbReference type="Pfam" id="PF00550">
    <property type="entry name" value="PP-binding"/>
    <property type="match status" value="2"/>
</dbReference>
<dbReference type="GO" id="GO:0005737">
    <property type="term" value="C:cytoplasm"/>
    <property type="evidence" value="ECO:0007669"/>
    <property type="project" value="TreeGrafter"/>
</dbReference>
<dbReference type="PROSITE" id="PS50075">
    <property type="entry name" value="CARRIER"/>
    <property type="match status" value="2"/>
</dbReference>
<dbReference type="FunFam" id="1.10.1200.10:FF:000005">
    <property type="entry name" value="Nonribosomal peptide synthetase 1"/>
    <property type="match status" value="2"/>
</dbReference>
<dbReference type="InterPro" id="IPR010071">
    <property type="entry name" value="AA_adenyl_dom"/>
</dbReference>
<dbReference type="HOGENOM" id="CLU_000022_0_12_6"/>
<keyword evidence="4" id="KW-0597">Phosphoprotein</keyword>
<dbReference type="InterPro" id="IPR044894">
    <property type="entry name" value="TubC_N_sf"/>
</dbReference>
<dbReference type="PANTHER" id="PTHR45527">
    <property type="entry name" value="NONRIBOSOMAL PEPTIDE SYNTHETASE"/>
    <property type="match status" value="1"/>
</dbReference>
<keyword evidence="7" id="KW-1185">Reference proteome</keyword>
<dbReference type="STRING" id="658445.H744_1c1603"/>
<dbReference type="FunFam" id="3.40.50.980:FF:000001">
    <property type="entry name" value="Non-ribosomal peptide synthetase"/>
    <property type="match status" value="1"/>
</dbReference>
<sequence>MIELLKKLRQAGISAWLEGESLKVAYESEQPEQGMIDELKQNREALISFFMARHIGSPESFHSLPELNQFPLSFSQERMLFVERYERNSDVSHVPLIFKLDSHIQLEALDQALAHMVERHSVLRTVYRTDEEGNDYQQVVADSVSVRELSVASESELLTTIEKEIRRPFDLVNELPLRVCRFQYGQERYQLFLWHHIAVDGWSLEIFLRELAHVYDSLCHSRAVELPELAIDYADYSVWLRDFERQAAFSEQMGYWTDALAGHEVLSLPTDRPRPKQLDFRGKDYGFVMDEELSTRLRDLARAQETTLYSVLLSGLFFTFSVLSGQRDIVIGTPSENRNQSQTQSIMGFFVNSLPLRLGVDHEMNVESLIRETQRIVVEAKANQDVPFERLVSELGVERDTSRHPLIQTMFSVQSFVSETEGGLPFKPFDISSTLYEPAKFELTLRIDDSQECLQANMNYAVSLFDDQTIVRMTDMYQRVLAAMVTDTRQVLSEIDVVGTEERHTLLKTWNQTDAPLQDKTLLEIFEQQVEATPDSVALTFEGQQLTYSELNFLANQLARQIRTRHQQHYRRELKPDTLISLYFERGLEMLVSMFAVLKAGGAYVPISPQYPLERTLFILEDTGSAILLSQRSLSGKLEQYCQSSSAMPPILLADDNSLFGGCPGHNLDLPRHPADLAYVIYTSGTTGKPKGVMIEGRSLVALLSNEELVHGKTKAAVWANYVFDASVYEIFSSLLFGSQLHIVPEECRHDPDRLFTWQNDHEIEFCYLPPFFVKSFASYLAQGGTTTMTRIFTGVDRIYRNDVLALEARGVELLNAYGPSEATVCSTAVIFDSVDHHGELLPIGKVLNNEKCYVLSEVGALVPVGVTGELCISGTGLARGYLNRPELTAECFINNPFADGDEIYSRLYKTGDLVRWLPDGLLEYVGRNDNQVKIRGFRVELGEIESTLTALEEVSQAVVSTVEHDGSKTLVAYVVAEEGVSPNAQTLETILLSKLPDYMVPASITFIDALPLTINGKLDRLALPAPQFVDAGAYVAPRTAFEARLCEIWQDVLGRERVGIQDNFFQIGGDSISAIRLTAVSRQVLDVDIPLPTLFERKTIAALAAELEHSEAIVIPRASGLQAPLSFAQERLLFVERFEQGTSTYHTPLLVKLASDINWLALETAIEQLTRRHSILRTVLRTNDKGEDYQQVLEQPPAVAERYLDSKLELPAAVEKDSERLFNLGEEPAFRVHRYLVEEQQFVLFLWHHIAFDGWSFDIFLRELGELYQSEVEKRDSQLAQLDIQYSDYACWQREYLQGLVLEQLLAYWREQLTGYQPLQLVTDKPRPPQVDYRGRDAAFTLDKALSGQLRKIAKQQETTLYTVLLSGLYVTLSLVSGQDDIVVGTPSENRHHGQTQSLIGFFVNSLALRYKVAFDQNVENLIADVHQMVMQAKFHQELPFELLVNELDIERDPSRNPIFQVMFSVQRFGDEGRANKDLPFSPAQLTDGVELPSPAKFDLSLFLDDSQPNIIGNLNYALSLFDEETARRLIEVYREVLTAFSGSLVQSVASIDAVSSKHQAQLAVLGSKTSIFPREQSLIQLFEARANECPDIRALTFNGQSISFRELNIAVNQLAGQFIEAGVEPGSRIGIHLERSPIMVAALLAVLKVGGCYVPMEPGYSAERLSYIATNSGVALVVTAQPHLDWLAGHSIRQLTVKEWVSKSKWTDSCFVSLRERASYHSAESYIVYTSGSTGQPKGVKGTEQGVLNRLYWMWEQYPFAKDEVCCAKTSLNFVDHVWEIFGPLLQGVPLLLVGDETVKEPSRLAATLAAGAVTRIVLVPSLLKALLALPADELMPLERLKLWTSSGEPLSNQVTAAFYDRLPQATLLNLYGSSEVAADVSWFDTKPYYNTGRLASGKGLVPIGRPIANTRLYVLNSRQQLVPLGGVGELYVAGDGVSAGYTDDQLTAERFISDLVGNLYQGSKEAGILFRTGDLVRWNGEGELEYLGRNDFQVKIRGHRIEPGEIEHALNGNEGIREVAVIARERDDNPYLAAYLVPASNEKLDIEAIRQSLASVLPAYMQPTTYTLLDKLPLNSNGKLDRSALPEPERVVDGNYIAPRNDVESMLCQIWQDLLGVERVGINNHFFHLGGHSLLIAKLVANIKFRFDVEISYRELFERPVLSEQAELIEQYFYYKLVNQSSSGTDAQYEVFEEVEL</sequence>
<dbReference type="Gene3D" id="3.30.559.30">
    <property type="entry name" value="Nonribosomal peptide synthetase, condensation domain"/>
    <property type="match status" value="2"/>
</dbReference>
<feature type="domain" description="Carrier" evidence="5">
    <location>
        <begin position="2101"/>
        <end position="2176"/>
    </location>
</feature>